<dbReference type="Gene3D" id="2.120.10.10">
    <property type="match status" value="1"/>
</dbReference>
<evidence type="ECO:0000256" key="1">
    <source>
        <dbReference type="SAM" id="SignalP"/>
    </source>
</evidence>
<dbReference type="EMBL" id="CP046172">
    <property type="protein sequence ID" value="QIS12884.1"/>
    <property type="molecule type" value="Genomic_DNA"/>
</dbReference>
<dbReference type="SUPFAM" id="SSF50939">
    <property type="entry name" value="Sialidases"/>
    <property type="match status" value="1"/>
</dbReference>
<protein>
    <recommendedName>
        <fullName evidence="4">Exo-alpha-sialidase</fullName>
    </recommendedName>
</protein>
<accession>A0A6G9YI74</accession>
<dbReference type="InterPro" id="IPR036278">
    <property type="entry name" value="Sialidase_sf"/>
</dbReference>
<gene>
    <name evidence="2" type="ORF">F5544_25145</name>
</gene>
<feature type="signal peptide" evidence="1">
    <location>
        <begin position="1"/>
        <end position="27"/>
    </location>
</feature>
<dbReference type="KEGG" id="nah:F5544_25145"/>
<keyword evidence="1" id="KW-0732">Signal</keyword>
<evidence type="ECO:0000313" key="2">
    <source>
        <dbReference type="EMBL" id="QIS12884.1"/>
    </source>
</evidence>
<evidence type="ECO:0008006" key="4">
    <source>
        <dbReference type="Google" id="ProtNLM"/>
    </source>
</evidence>
<keyword evidence="3" id="KW-1185">Reference proteome</keyword>
<sequence>MGLVRNGMLVFLASVLFATGSSVEAVAAGPFQDPVVVGYRAFEPSIEIAPDGTVYIAGPEGVLSNGISSPSTIFRSTDAGASWVATPPTMRGFWPGGGDAALAIAPNGSLAVADLWAGSSTAGRSGDRSDSWIALPIAGLPIQDRPWLASTGSSTYLAYHQIPSGIAVSKSIDGGLTYPLTTVAATAIDQGGCVTCSAGSVIASDGGGPLTDKVGVIFNAANGGVGFSRSTDGGITWSVKTVAASGNSDNTLVFPTVADSGDGRLVAVWLRVAGGRSAVQTAVSADWGQTWSEPKTVVGNGTSVYPWVAAKGDKVAISLYWNNTDGTADGTAPGVPWYESYLESDDFAASFGPLQTADPTPVKFGPICTGGTSCQANRELGDFQSVALDNAGRANLAYNRSIDNGANVEVRFTRQS</sequence>
<proteinExistence type="predicted"/>
<reference evidence="2 3" key="1">
    <citation type="journal article" date="2019" name="ACS Chem. Biol.">
        <title>Identification and Mobilization of a Cryptic Antibiotic Biosynthesis Gene Locus from a Human-Pathogenic Nocardia Isolate.</title>
        <authorList>
            <person name="Herisse M."/>
            <person name="Ishida K."/>
            <person name="Porter J.L."/>
            <person name="Howden B."/>
            <person name="Hertweck C."/>
            <person name="Stinear T.P."/>
            <person name="Pidot S.J."/>
        </authorList>
    </citation>
    <scope>NUCLEOTIDE SEQUENCE [LARGE SCALE GENOMIC DNA]</scope>
    <source>
        <strain evidence="2 3">AUSMDU00012717</strain>
    </source>
</reference>
<organism evidence="2 3">
    <name type="scientific">Nocardia arthritidis</name>
    <dbReference type="NCBI Taxonomy" id="228602"/>
    <lineage>
        <taxon>Bacteria</taxon>
        <taxon>Bacillati</taxon>
        <taxon>Actinomycetota</taxon>
        <taxon>Actinomycetes</taxon>
        <taxon>Mycobacteriales</taxon>
        <taxon>Nocardiaceae</taxon>
        <taxon>Nocardia</taxon>
    </lineage>
</organism>
<name>A0A6G9YI74_9NOCA</name>
<feature type="chain" id="PRO_5026177601" description="Exo-alpha-sialidase" evidence="1">
    <location>
        <begin position="28"/>
        <end position="416"/>
    </location>
</feature>
<dbReference type="CDD" id="cd15482">
    <property type="entry name" value="Sialidase_non-viral"/>
    <property type="match status" value="1"/>
</dbReference>
<evidence type="ECO:0000313" key="3">
    <source>
        <dbReference type="Proteomes" id="UP000503540"/>
    </source>
</evidence>
<dbReference type="AlphaFoldDB" id="A0A6G9YI74"/>
<dbReference type="RefSeq" id="WP_167475501.1">
    <property type="nucleotide sequence ID" value="NZ_CP046172.1"/>
</dbReference>
<dbReference type="Proteomes" id="UP000503540">
    <property type="component" value="Chromosome"/>
</dbReference>